<evidence type="ECO:0000313" key="4">
    <source>
        <dbReference type="Proteomes" id="UP001175271"/>
    </source>
</evidence>
<dbReference type="Proteomes" id="UP001175271">
    <property type="component" value="Unassembled WGS sequence"/>
</dbReference>
<feature type="compositionally biased region" description="Polar residues" evidence="1">
    <location>
        <begin position="23"/>
        <end position="53"/>
    </location>
</feature>
<sequence>MARLVFFAFLLLFVSVAYSCAPNTPRQNKGNVTPSTTDLPKNESTPNENQQFVNGGPVPAPKVAEKVAKRDYVYGK</sequence>
<keyword evidence="2" id="KW-0732">Signal</keyword>
<dbReference type="AlphaFoldDB" id="A0AA39LQT8"/>
<feature type="signal peptide" evidence="2">
    <location>
        <begin position="1"/>
        <end position="19"/>
    </location>
</feature>
<evidence type="ECO:0000256" key="1">
    <source>
        <dbReference type="SAM" id="MobiDB-lite"/>
    </source>
</evidence>
<proteinExistence type="predicted"/>
<name>A0AA39LQT8_9BILA</name>
<comment type="caution">
    <text evidence="3">The sequence shown here is derived from an EMBL/GenBank/DDBJ whole genome shotgun (WGS) entry which is preliminary data.</text>
</comment>
<gene>
    <name evidence="3" type="ORF">QR680_018305</name>
</gene>
<feature type="region of interest" description="Disordered" evidence="1">
    <location>
        <begin position="23"/>
        <end position="60"/>
    </location>
</feature>
<accession>A0AA39LQT8</accession>
<evidence type="ECO:0000256" key="2">
    <source>
        <dbReference type="SAM" id="SignalP"/>
    </source>
</evidence>
<dbReference type="PROSITE" id="PS51257">
    <property type="entry name" value="PROKAR_LIPOPROTEIN"/>
    <property type="match status" value="1"/>
</dbReference>
<protein>
    <submittedName>
        <fullName evidence="3">Uncharacterized protein</fullName>
    </submittedName>
</protein>
<organism evidence="3 4">
    <name type="scientific">Steinernema hermaphroditum</name>
    <dbReference type="NCBI Taxonomy" id="289476"/>
    <lineage>
        <taxon>Eukaryota</taxon>
        <taxon>Metazoa</taxon>
        <taxon>Ecdysozoa</taxon>
        <taxon>Nematoda</taxon>
        <taxon>Chromadorea</taxon>
        <taxon>Rhabditida</taxon>
        <taxon>Tylenchina</taxon>
        <taxon>Panagrolaimomorpha</taxon>
        <taxon>Strongyloidoidea</taxon>
        <taxon>Steinernematidae</taxon>
        <taxon>Steinernema</taxon>
    </lineage>
</organism>
<keyword evidence="4" id="KW-1185">Reference proteome</keyword>
<reference evidence="3" key="1">
    <citation type="submission" date="2023-06" db="EMBL/GenBank/DDBJ databases">
        <title>Genomic analysis of the entomopathogenic nematode Steinernema hermaphroditum.</title>
        <authorList>
            <person name="Schwarz E.M."/>
            <person name="Heppert J.K."/>
            <person name="Baniya A."/>
            <person name="Schwartz H.T."/>
            <person name="Tan C.-H."/>
            <person name="Antoshechkin I."/>
            <person name="Sternberg P.W."/>
            <person name="Goodrich-Blair H."/>
            <person name="Dillman A.R."/>
        </authorList>
    </citation>
    <scope>NUCLEOTIDE SEQUENCE</scope>
    <source>
        <strain evidence="3">PS9179</strain>
        <tissue evidence="3">Whole animal</tissue>
    </source>
</reference>
<feature type="chain" id="PRO_5041429989" evidence="2">
    <location>
        <begin position="20"/>
        <end position="76"/>
    </location>
</feature>
<evidence type="ECO:0000313" key="3">
    <source>
        <dbReference type="EMBL" id="KAK0405995.1"/>
    </source>
</evidence>
<dbReference type="EMBL" id="JAUCMV010000004">
    <property type="protein sequence ID" value="KAK0405995.1"/>
    <property type="molecule type" value="Genomic_DNA"/>
</dbReference>